<dbReference type="AlphaFoldDB" id="A0A4Y8R4D8"/>
<dbReference type="Pfam" id="PF04657">
    <property type="entry name" value="DMT_YdcZ"/>
    <property type="match status" value="2"/>
</dbReference>
<feature type="transmembrane region" description="Helical" evidence="2">
    <location>
        <begin position="193"/>
        <end position="211"/>
    </location>
</feature>
<name>A0A4Y8R4D8_9MICO</name>
<feature type="transmembrane region" description="Helical" evidence="2">
    <location>
        <begin position="168"/>
        <end position="187"/>
    </location>
</feature>
<dbReference type="Proteomes" id="UP000298003">
    <property type="component" value="Unassembled WGS sequence"/>
</dbReference>
<gene>
    <name evidence="3" type="ORF">E1O70_03470</name>
</gene>
<protein>
    <recommendedName>
        <fullName evidence="5">DMT family transporter</fullName>
    </recommendedName>
</protein>
<feature type="region of interest" description="Disordered" evidence="1">
    <location>
        <begin position="1"/>
        <end position="26"/>
    </location>
</feature>
<reference evidence="3 4" key="1">
    <citation type="submission" date="2019-03" db="EMBL/GenBank/DDBJ databases">
        <title>Cellulosimicrobium funkei JCM14302 Assembly.</title>
        <authorList>
            <person name="Dou T."/>
        </authorList>
    </citation>
    <scope>NUCLEOTIDE SEQUENCE [LARGE SCALE GENOMIC DNA]</scope>
    <source>
        <strain evidence="3 4">JCM 14302</strain>
    </source>
</reference>
<feature type="compositionally biased region" description="Low complexity" evidence="1">
    <location>
        <begin position="1"/>
        <end position="24"/>
    </location>
</feature>
<keyword evidence="2" id="KW-1133">Transmembrane helix</keyword>
<evidence type="ECO:0000313" key="3">
    <source>
        <dbReference type="EMBL" id="TFF16462.1"/>
    </source>
</evidence>
<evidence type="ECO:0000256" key="2">
    <source>
        <dbReference type="SAM" id="Phobius"/>
    </source>
</evidence>
<organism evidence="3 4">
    <name type="scientific">Cellulosimicrobium funkei</name>
    <dbReference type="NCBI Taxonomy" id="264251"/>
    <lineage>
        <taxon>Bacteria</taxon>
        <taxon>Bacillati</taxon>
        <taxon>Actinomycetota</taxon>
        <taxon>Actinomycetes</taxon>
        <taxon>Micrococcales</taxon>
        <taxon>Promicromonosporaceae</taxon>
        <taxon>Cellulosimicrobium</taxon>
    </lineage>
</organism>
<feature type="transmembrane region" description="Helical" evidence="2">
    <location>
        <begin position="312"/>
        <end position="333"/>
    </location>
</feature>
<feature type="transmembrane region" description="Helical" evidence="2">
    <location>
        <begin position="136"/>
        <end position="156"/>
    </location>
</feature>
<accession>A0A4Y8R4D8</accession>
<feature type="transmembrane region" description="Helical" evidence="2">
    <location>
        <begin position="33"/>
        <end position="54"/>
    </location>
</feature>
<keyword evidence="4" id="KW-1185">Reference proteome</keyword>
<dbReference type="PANTHER" id="PTHR34821:SF2">
    <property type="entry name" value="INNER MEMBRANE PROTEIN YDCZ"/>
    <property type="match status" value="1"/>
</dbReference>
<evidence type="ECO:0000256" key="1">
    <source>
        <dbReference type="SAM" id="MobiDB-lite"/>
    </source>
</evidence>
<feature type="region of interest" description="Disordered" evidence="1">
    <location>
        <begin position="339"/>
        <end position="372"/>
    </location>
</feature>
<keyword evidence="2" id="KW-0472">Membrane</keyword>
<sequence length="372" mass="36943">MKHTTPATTGSPSGTQGGAVSSSARRSRVKDTATALLVVATVLAGALGPMQAAVNGQLGKTIGDGHAAALISFGTGLVLMFVVVFARPTTRREALAIPGLIRSRTIPWWNYLAGLCGAVIVLSEGVTVGVLGVATFQISLISGLVISGVICDRLGVTASVKQPLTTTRLLGAALAIAATVVVISPSFSVPHTIVLAIMPFVGGLLAGWQPAGNAAVADVTGSMLVSIGWNFLVGFTALLIAYLVRAAVGGVDFQLPSEWWMYLGGPLGLLSIALMALLVRGLGLLLLGLASVAGQLVGSLVLDAAIPALGHTVHVATVIGTVIALVAAGIGMIPSGKAAHADDPDAPGGPGGPDAGVAAAVAGGEAGETSAR</sequence>
<proteinExistence type="predicted"/>
<feature type="transmembrane region" description="Helical" evidence="2">
    <location>
        <begin position="284"/>
        <end position="306"/>
    </location>
</feature>
<dbReference type="InterPro" id="IPR006750">
    <property type="entry name" value="YdcZ"/>
</dbReference>
<evidence type="ECO:0008006" key="5">
    <source>
        <dbReference type="Google" id="ProtNLM"/>
    </source>
</evidence>
<evidence type="ECO:0000313" key="4">
    <source>
        <dbReference type="Proteomes" id="UP000298003"/>
    </source>
</evidence>
<comment type="caution">
    <text evidence="3">The sequence shown here is derived from an EMBL/GenBank/DDBJ whole genome shotgun (WGS) entry which is preliminary data.</text>
</comment>
<dbReference type="PANTHER" id="PTHR34821">
    <property type="entry name" value="INNER MEMBRANE PROTEIN YDCZ"/>
    <property type="match status" value="1"/>
</dbReference>
<feature type="transmembrane region" description="Helical" evidence="2">
    <location>
        <begin position="259"/>
        <end position="279"/>
    </location>
</feature>
<keyword evidence="2" id="KW-0812">Transmembrane</keyword>
<dbReference type="EMBL" id="SOZH01000003">
    <property type="protein sequence ID" value="TFF16462.1"/>
    <property type="molecule type" value="Genomic_DNA"/>
</dbReference>
<dbReference type="GO" id="GO:0005886">
    <property type="term" value="C:plasma membrane"/>
    <property type="evidence" value="ECO:0007669"/>
    <property type="project" value="TreeGrafter"/>
</dbReference>
<feature type="transmembrane region" description="Helical" evidence="2">
    <location>
        <begin position="66"/>
        <end position="87"/>
    </location>
</feature>
<feature type="transmembrane region" description="Helical" evidence="2">
    <location>
        <begin position="108"/>
        <end position="130"/>
    </location>
</feature>
<feature type="transmembrane region" description="Helical" evidence="2">
    <location>
        <begin position="223"/>
        <end position="244"/>
    </location>
</feature>